<feature type="compositionally biased region" description="Basic and acidic residues" evidence="1">
    <location>
        <begin position="55"/>
        <end position="76"/>
    </location>
</feature>
<feature type="region of interest" description="Disordered" evidence="1">
    <location>
        <begin position="34"/>
        <end position="90"/>
    </location>
</feature>
<accession>A0A1Q3CEG3</accession>
<dbReference type="InterPro" id="IPR021109">
    <property type="entry name" value="Peptidase_aspartic_dom_sf"/>
</dbReference>
<name>A0A1Q3CEG3_CEPFO</name>
<protein>
    <submittedName>
        <fullName evidence="2">Gag-asp_proteas domain-containing protein</fullName>
    </submittedName>
</protein>
<dbReference type="EMBL" id="BDDD01001835">
    <property type="protein sequence ID" value="GAV78619.1"/>
    <property type="molecule type" value="Genomic_DNA"/>
</dbReference>
<evidence type="ECO:0000313" key="3">
    <source>
        <dbReference type="Proteomes" id="UP000187406"/>
    </source>
</evidence>
<dbReference type="PANTHER" id="PTHR15503:SF45">
    <property type="entry name" value="RNA-DIRECTED DNA POLYMERASE HOMOLOG"/>
    <property type="match status" value="1"/>
</dbReference>
<evidence type="ECO:0000256" key="1">
    <source>
        <dbReference type="SAM" id="MobiDB-lite"/>
    </source>
</evidence>
<dbReference type="Proteomes" id="UP000187406">
    <property type="component" value="Unassembled WGS sequence"/>
</dbReference>
<dbReference type="InParanoid" id="A0A1Q3CEG3"/>
<dbReference type="Gene3D" id="2.40.70.10">
    <property type="entry name" value="Acid Proteases"/>
    <property type="match status" value="1"/>
</dbReference>
<reference evidence="3" key="1">
    <citation type="submission" date="2016-04" db="EMBL/GenBank/DDBJ databases">
        <title>Cephalotus genome sequencing.</title>
        <authorList>
            <person name="Fukushima K."/>
            <person name="Hasebe M."/>
            <person name="Fang X."/>
        </authorList>
    </citation>
    <scope>NUCLEOTIDE SEQUENCE [LARGE SCALE GENOMIC DNA]</scope>
    <source>
        <strain evidence="3">cv. St1</strain>
    </source>
</reference>
<dbReference type="CDD" id="cd00303">
    <property type="entry name" value="retropepsin_like"/>
    <property type="match status" value="1"/>
</dbReference>
<dbReference type="OrthoDB" id="1939491at2759"/>
<dbReference type="AlphaFoldDB" id="A0A1Q3CEG3"/>
<gene>
    <name evidence="2" type="ORF">CFOL_v3_22084</name>
</gene>
<dbReference type="Pfam" id="PF08284">
    <property type="entry name" value="RVP_2"/>
    <property type="match status" value="1"/>
</dbReference>
<organism evidence="2 3">
    <name type="scientific">Cephalotus follicularis</name>
    <name type="common">Albany pitcher plant</name>
    <dbReference type="NCBI Taxonomy" id="3775"/>
    <lineage>
        <taxon>Eukaryota</taxon>
        <taxon>Viridiplantae</taxon>
        <taxon>Streptophyta</taxon>
        <taxon>Embryophyta</taxon>
        <taxon>Tracheophyta</taxon>
        <taxon>Spermatophyta</taxon>
        <taxon>Magnoliopsida</taxon>
        <taxon>eudicotyledons</taxon>
        <taxon>Gunneridae</taxon>
        <taxon>Pentapetalae</taxon>
        <taxon>rosids</taxon>
        <taxon>fabids</taxon>
        <taxon>Oxalidales</taxon>
        <taxon>Cephalotaceae</taxon>
        <taxon>Cephalotus</taxon>
    </lineage>
</organism>
<comment type="caution">
    <text evidence="2">The sequence shown here is derived from an EMBL/GenBank/DDBJ whole genome shotgun (WGS) entry which is preliminary data.</text>
</comment>
<proteinExistence type="predicted"/>
<dbReference type="SUPFAM" id="SSF50630">
    <property type="entry name" value="Acid proteases"/>
    <property type="match status" value="1"/>
</dbReference>
<dbReference type="PANTHER" id="PTHR15503">
    <property type="entry name" value="LDOC1 RELATED"/>
    <property type="match status" value="1"/>
</dbReference>
<keyword evidence="3" id="KW-1185">Reference proteome</keyword>
<evidence type="ECO:0000313" key="2">
    <source>
        <dbReference type="EMBL" id="GAV78619.1"/>
    </source>
</evidence>
<dbReference type="STRING" id="3775.A0A1Q3CEG3"/>
<sequence>MSALQPWAHVELRRQCVKDLPSAMAAADSLVDYKLNKTSDAKSSNMPKSKGKDKKKFDGKVDYKKKESFTKEKQTRYEGQGSKSKISSGCFLSDGPHRARDCPRKEKLNALVAAEAGSSEPDSEGPTRVNPIQLLSTIREVAQAKPFPGLLYVKVILNSVEIYAMIDSGASHNFVNERIVGKLGLKIEKHTTKIKAVNADARPVQGVARDVPLQVGAWKGQLNLMIVPLDDFDVIFGIDFLVRNKAVPMPHLKGLMFVDENQPCFVSGKMMEDHSCGNKGKNTMLSAMQISDGLRRGETTYIAALVELKPDVVVEVADEVAELLKEFADVMPRELPRVLPPRCAIDHRIDIVPGSNPPVQAPYRMSPLELAELRS</sequence>
<dbReference type="InterPro" id="IPR032567">
    <property type="entry name" value="RTL1-rel"/>
</dbReference>